<feature type="chain" id="PRO_5019415972" description="Lipoprotein" evidence="1">
    <location>
        <begin position="20"/>
        <end position="134"/>
    </location>
</feature>
<dbReference type="EMBL" id="RWJF01000001">
    <property type="protein sequence ID" value="RST31871.1"/>
    <property type="molecule type" value="Genomic_DNA"/>
</dbReference>
<dbReference type="OrthoDB" id="7572265at2"/>
<protein>
    <recommendedName>
        <fullName evidence="4">Lipoprotein</fullName>
    </recommendedName>
</protein>
<gene>
    <name evidence="2" type="ORF">HMF7854_14260</name>
</gene>
<name>A0A429VDB7_9SPHN</name>
<evidence type="ECO:0000256" key="1">
    <source>
        <dbReference type="SAM" id="SignalP"/>
    </source>
</evidence>
<sequence>MRRLALLLALLLPSCSAKEAAAPKAEQALYAGQGRDRLCLSGERAGLITYGAGDLNCSVSGTASRQGDRLVLVPTGDPACRIEASVAGSTLTLGARSPSCSFYCAPGADWAGKRFIRSPGQPAEARDLAGDPLC</sequence>
<dbReference type="AlphaFoldDB" id="A0A429VDB7"/>
<accession>A0A429VDB7</accession>
<evidence type="ECO:0008006" key="4">
    <source>
        <dbReference type="Google" id="ProtNLM"/>
    </source>
</evidence>
<comment type="caution">
    <text evidence="2">The sequence shown here is derived from an EMBL/GenBank/DDBJ whole genome shotgun (WGS) entry which is preliminary data.</text>
</comment>
<proteinExistence type="predicted"/>
<feature type="signal peptide" evidence="1">
    <location>
        <begin position="1"/>
        <end position="19"/>
    </location>
</feature>
<organism evidence="2 3">
    <name type="scientific">Sphingomonas ginkgonis</name>
    <dbReference type="NCBI Taxonomy" id="2315330"/>
    <lineage>
        <taxon>Bacteria</taxon>
        <taxon>Pseudomonadati</taxon>
        <taxon>Pseudomonadota</taxon>
        <taxon>Alphaproteobacteria</taxon>
        <taxon>Sphingomonadales</taxon>
        <taxon>Sphingomonadaceae</taxon>
        <taxon>Sphingomonas</taxon>
    </lineage>
</organism>
<keyword evidence="1" id="KW-0732">Signal</keyword>
<reference evidence="2 3" key="1">
    <citation type="submission" date="2018-12" db="EMBL/GenBank/DDBJ databases">
        <title>Sphingomonas sp. HMF7854 Genome sequencing and assembly.</title>
        <authorList>
            <person name="Cha I."/>
            <person name="Kang H."/>
            <person name="Kim H."/>
            <person name="Kang J."/>
            <person name="Joh K."/>
        </authorList>
    </citation>
    <scope>NUCLEOTIDE SEQUENCE [LARGE SCALE GENOMIC DNA]</scope>
    <source>
        <strain evidence="2 3">HMF7854</strain>
    </source>
</reference>
<evidence type="ECO:0000313" key="3">
    <source>
        <dbReference type="Proteomes" id="UP000274661"/>
    </source>
</evidence>
<evidence type="ECO:0000313" key="2">
    <source>
        <dbReference type="EMBL" id="RST31871.1"/>
    </source>
</evidence>
<keyword evidence="3" id="KW-1185">Reference proteome</keyword>
<dbReference type="Proteomes" id="UP000274661">
    <property type="component" value="Unassembled WGS sequence"/>
</dbReference>
<dbReference type="RefSeq" id="WP_126719810.1">
    <property type="nucleotide sequence ID" value="NZ_RWJF01000001.1"/>
</dbReference>